<dbReference type="Proteomes" id="UP001437256">
    <property type="component" value="Unassembled WGS sequence"/>
</dbReference>
<dbReference type="InterPro" id="IPR051681">
    <property type="entry name" value="Ser/Thr_Kinases-Pseudokinases"/>
</dbReference>
<dbReference type="InterPro" id="IPR000719">
    <property type="entry name" value="Prot_kinase_dom"/>
</dbReference>
<dbReference type="InterPro" id="IPR008271">
    <property type="entry name" value="Ser/Thr_kinase_AS"/>
</dbReference>
<comment type="caution">
    <text evidence="3">The sequence shown here is derived from an EMBL/GenBank/DDBJ whole genome shotgun (WGS) entry which is preliminary data.</text>
</comment>
<dbReference type="PANTHER" id="PTHR44329">
    <property type="entry name" value="SERINE/THREONINE-PROTEIN KINASE TNNI3K-RELATED"/>
    <property type="match status" value="1"/>
</dbReference>
<dbReference type="PANTHER" id="PTHR44329:SF214">
    <property type="entry name" value="PROTEIN KINASE DOMAIN-CONTAINING PROTEIN"/>
    <property type="match status" value="1"/>
</dbReference>
<organism evidence="3 4">
    <name type="scientific">Marasmius tenuissimus</name>
    <dbReference type="NCBI Taxonomy" id="585030"/>
    <lineage>
        <taxon>Eukaryota</taxon>
        <taxon>Fungi</taxon>
        <taxon>Dikarya</taxon>
        <taxon>Basidiomycota</taxon>
        <taxon>Agaricomycotina</taxon>
        <taxon>Agaricomycetes</taxon>
        <taxon>Agaricomycetidae</taxon>
        <taxon>Agaricales</taxon>
        <taxon>Marasmiineae</taxon>
        <taxon>Marasmiaceae</taxon>
        <taxon>Marasmius</taxon>
    </lineage>
</organism>
<keyword evidence="4" id="KW-1185">Reference proteome</keyword>
<evidence type="ECO:0000259" key="2">
    <source>
        <dbReference type="PROSITE" id="PS50011"/>
    </source>
</evidence>
<feature type="domain" description="Protein kinase" evidence="2">
    <location>
        <begin position="228"/>
        <end position="504"/>
    </location>
</feature>
<proteinExistence type="predicted"/>
<dbReference type="InterPro" id="IPR011009">
    <property type="entry name" value="Kinase-like_dom_sf"/>
</dbReference>
<dbReference type="PROSITE" id="PS50011">
    <property type="entry name" value="PROTEIN_KINASE_DOM"/>
    <property type="match status" value="1"/>
</dbReference>
<feature type="compositionally biased region" description="Basic and acidic residues" evidence="1">
    <location>
        <begin position="64"/>
        <end position="82"/>
    </location>
</feature>
<dbReference type="Pfam" id="PF07714">
    <property type="entry name" value="PK_Tyr_Ser-Thr"/>
    <property type="match status" value="1"/>
</dbReference>
<dbReference type="PROSITE" id="PS00108">
    <property type="entry name" value="PROTEIN_KINASE_ST"/>
    <property type="match status" value="1"/>
</dbReference>
<name>A0ABR3A786_9AGAR</name>
<dbReference type="EMBL" id="JBBXMP010000012">
    <property type="protein sequence ID" value="KAL0069385.1"/>
    <property type="molecule type" value="Genomic_DNA"/>
</dbReference>
<sequence>MSGKRISTDSSLEVTLTALKEAQMEISAGESWVGKIFELAMEIVNAAQVLDLLAVQSDASEPGTVERIDPRIKTPDDLRNGQDDALATEPHSTPASTRCPRVPTSASLTCDGSMSQLVGTTNVITGDPTRVETTNDLRRILSTSSGVNVLLALEEESAITRTIDLLQMEVRSARPHSNLSGYLKDCAVCLEALVNKHHALPASLLINDVTKEGTQPCNGGGFSVRVDLSLLKASPDGHTKDIWKGSYGTQAVCLKVLRLHAQGGQQDKDKLVKAFHREALLWTRLSHSNLLPLIGVNTTVFPHGFCLVSPWMMNGDVISFLEKNPDHDRLAAIMEISAGITYLHDSAIVHGDIKGANVLVDERGQCRLADFGLAFTVSESTTLVQSCTSDVKGSIRWMAPELFRFSDGSRQDMEDGHERTNKFGRDIYAFACTILEIITGKPPFADLMPSDVMVILEVGTRNSRPPRPLPEIYWCPDNVWALVQQCWAERSQDRPKASEVYGFLLKLIPNRDPQKHVCEEKGNEVGGFLPHDGIDYPKGSYGGFCGGIMGKTLQDIKDFAQRRADRAIWKLYLSARSDFDRIQGLRERIREALDVLTGAQSNIATLEAIEQKDPQTEIQDRLGARSDALSCQSMDRMPHPASNSEPHSSLPLTHGPILFVPSSSSCDGSTGQFTRTTDVNAGNSLRIETVDDLRRMLSTNSAVNTLLTLKEGPLIARTVDLLQLVSLLFALTGAMLANSIETSIGDLFCEVGPQPFCISQTVCDMPGGSCE</sequence>
<evidence type="ECO:0000256" key="1">
    <source>
        <dbReference type="SAM" id="MobiDB-lite"/>
    </source>
</evidence>
<evidence type="ECO:0000313" key="4">
    <source>
        <dbReference type="Proteomes" id="UP001437256"/>
    </source>
</evidence>
<accession>A0ABR3A786</accession>
<dbReference type="Gene3D" id="1.10.510.10">
    <property type="entry name" value="Transferase(Phosphotransferase) domain 1"/>
    <property type="match status" value="1"/>
</dbReference>
<dbReference type="InterPro" id="IPR001245">
    <property type="entry name" value="Ser-Thr/Tyr_kinase_cat_dom"/>
</dbReference>
<feature type="region of interest" description="Disordered" evidence="1">
    <location>
        <begin position="60"/>
        <end position="104"/>
    </location>
</feature>
<reference evidence="3 4" key="1">
    <citation type="submission" date="2024-05" db="EMBL/GenBank/DDBJ databases">
        <title>A draft genome resource for the thread blight pathogen Marasmius tenuissimus strain MS-2.</title>
        <authorList>
            <person name="Yulfo-Soto G.E."/>
            <person name="Baruah I.K."/>
            <person name="Amoako-Attah I."/>
            <person name="Bukari Y."/>
            <person name="Meinhardt L.W."/>
            <person name="Bailey B.A."/>
            <person name="Cohen S.P."/>
        </authorList>
    </citation>
    <scope>NUCLEOTIDE SEQUENCE [LARGE SCALE GENOMIC DNA]</scope>
    <source>
        <strain evidence="3 4">MS-2</strain>
    </source>
</reference>
<dbReference type="CDD" id="cd21037">
    <property type="entry name" value="MLKL_NTD"/>
    <property type="match status" value="1"/>
</dbReference>
<dbReference type="SUPFAM" id="SSF56112">
    <property type="entry name" value="Protein kinase-like (PK-like)"/>
    <property type="match status" value="1"/>
</dbReference>
<gene>
    <name evidence="3" type="ORF">AAF712_003408</name>
</gene>
<dbReference type="SMART" id="SM00220">
    <property type="entry name" value="S_TKc"/>
    <property type="match status" value="1"/>
</dbReference>
<evidence type="ECO:0000313" key="3">
    <source>
        <dbReference type="EMBL" id="KAL0069385.1"/>
    </source>
</evidence>
<dbReference type="InterPro" id="IPR059179">
    <property type="entry name" value="MLKL-like_MCAfunc"/>
</dbReference>
<protein>
    <recommendedName>
        <fullName evidence="2">Protein kinase domain-containing protein</fullName>
    </recommendedName>
</protein>